<evidence type="ECO:0000313" key="3">
    <source>
        <dbReference type="Proteomes" id="UP001597185"/>
    </source>
</evidence>
<dbReference type="EMBL" id="JBHUDB010000001">
    <property type="protein sequence ID" value="MFD1569949.1"/>
    <property type="molecule type" value="Genomic_DNA"/>
</dbReference>
<keyword evidence="1" id="KW-0812">Transmembrane</keyword>
<organism evidence="2 3">
    <name type="scientific">Halorubrum laminariae</name>
    <dbReference type="NCBI Taxonomy" id="1433523"/>
    <lineage>
        <taxon>Archaea</taxon>
        <taxon>Methanobacteriati</taxon>
        <taxon>Methanobacteriota</taxon>
        <taxon>Stenosarchaea group</taxon>
        <taxon>Halobacteria</taxon>
        <taxon>Halobacteriales</taxon>
        <taxon>Haloferacaceae</taxon>
        <taxon>Halorubrum</taxon>
    </lineage>
</organism>
<keyword evidence="1" id="KW-0472">Membrane</keyword>
<name>A0ABD6BZW0_9EURY</name>
<keyword evidence="1" id="KW-1133">Transmembrane helix</keyword>
<sequence>MNLRSLAGSGATALLVALVVVMLIGQQLGQPILLGFVLTGSMNGEPANMAPGDGFVAVPPSIAGDVGEGDVVTFEARELQGGGLTTHRIVGETDEGYVTRGDANPFTDQDGPEPPVQESQIVSVALQFDGEVVVIPKIGLLVLGMQEAFSVAVSALSGVPGLGGLADGDVGTSMVGVGLLLLAYSIVAEIVGVGKNERSDRPDRSERSRSRRSETSAVLVLVVILLLITVPATASMVIPSGTNDITIVSSETPSSNPTVIERGGSVEYTYNFTNDGFIPRIALVEPASTGVDVSDSALVAARGETASATVTIHAPNETGAYVRSVGEWQYVRFLPASVILALHAIHPFVAVAAIDAVIVVVVTAVYVLAVGLEPFRFRDRDRDIGLADRVRRRIRKWL</sequence>
<comment type="caution">
    <text evidence="2">The sequence shown here is derived from an EMBL/GenBank/DDBJ whole genome shotgun (WGS) entry which is preliminary data.</text>
</comment>
<evidence type="ECO:0000313" key="2">
    <source>
        <dbReference type="EMBL" id="MFD1569949.1"/>
    </source>
</evidence>
<keyword evidence="3" id="KW-1185">Reference proteome</keyword>
<evidence type="ECO:0000256" key="1">
    <source>
        <dbReference type="SAM" id="Phobius"/>
    </source>
</evidence>
<protein>
    <submittedName>
        <fullName evidence="2">Signal peptidase I</fullName>
    </submittedName>
</protein>
<dbReference type="AlphaFoldDB" id="A0ABD6BZW0"/>
<dbReference type="RefSeq" id="WP_256416656.1">
    <property type="nucleotide sequence ID" value="NZ_JANHDL010000001.1"/>
</dbReference>
<feature type="transmembrane region" description="Helical" evidence="1">
    <location>
        <begin position="215"/>
        <end position="238"/>
    </location>
</feature>
<proteinExistence type="predicted"/>
<feature type="transmembrane region" description="Helical" evidence="1">
    <location>
        <begin position="174"/>
        <end position="194"/>
    </location>
</feature>
<accession>A0ABD6BZW0</accession>
<dbReference type="Proteomes" id="UP001597185">
    <property type="component" value="Unassembled WGS sequence"/>
</dbReference>
<reference evidence="2 3" key="1">
    <citation type="journal article" date="2019" name="Int. J. Syst. Evol. Microbiol.">
        <title>The Global Catalogue of Microorganisms (GCM) 10K type strain sequencing project: providing services to taxonomists for standard genome sequencing and annotation.</title>
        <authorList>
            <consortium name="The Broad Institute Genomics Platform"/>
            <consortium name="The Broad Institute Genome Sequencing Center for Infectious Disease"/>
            <person name="Wu L."/>
            <person name="Ma J."/>
        </authorList>
    </citation>
    <scope>NUCLEOTIDE SEQUENCE [LARGE SCALE GENOMIC DNA]</scope>
    <source>
        <strain evidence="2 3">CGMCC 1.12689</strain>
    </source>
</reference>
<feature type="transmembrane region" description="Helical" evidence="1">
    <location>
        <begin position="348"/>
        <end position="372"/>
    </location>
</feature>
<gene>
    <name evidence="2" type="ORF">ACFR9T_05025</name>
</gene>